<dbReference type="Pfam" id="PF01757">
    <property type="entry name" value="Acyl_transf_3"/>
    <property type="match status" value="1"/>
</dbReference>
<evidence type="ECO:0000313" key="4">
    <source>
        <dbReference type="Proteomes" id="UP000000343"/>
    </source>
</evidence>
<accession>E8X6J2</accession>
<feature type="transmembrane region" description="Helical" evidence="1">
    <location>
        <begin position="48"/>
        <end position="65"/>
    </location>
</feature>
<dbReference type="InterPro" id="IPR002656">
    <property type="entry name" value="Acyl_transf_3_dom"/>
</dbReference>
<evidence type="ECO:0000313" key="3">
    <source>
        <dbReference type="EMBL" id="ADW71142.1"/>
    </source>
</evidence>
<dbReference type="RefSeq" id="WP_013582163.1">
    <property type="nucleotide sequence ID" value="NC_015065.1"/>
</dbReference>
<sequence length="342" mass="38953">MKKPRSLRENNFDIVRILLALIVVFVHSYELSQQRSLRVIDVVLNSRFAVEGFFTISGFLIFASYERSRSLREYAANRAWRILPGYWLSTVVCLVIAFVFGQFHVGRFLAANLTFLNTFSPDIPGVFTGNASRAMNGALWTIKVEVMFYVAVPLIVWLCRKTHRDAMLLILFLSSIAYRMVLANHTSLAQQLPGQLSFFVMGSLVYYHLPLFKRHGWWLVAASVAVYGLHRATDWFFLRPAPVAIFILAACLLLPQVKGPTRWGDFSYGTYILHFPIIQLLIHFGLFQLHPWTSVGLVLLILIPCAALSWFLIERPCLEHARSRRLREAALGHTTAFPPAVP</sequence>
<keyword evidence="3" id="KW-0614">Plasmid</keyword>
<keyword evidence="1" id="KW-1133">Transmembrane helix</keyword>
<organism evidence="4">
    <name type="scientific">Granulicella tundricola (strain ATCC BAA-1859 / DSM 23138 / MP5ACTX9)</name>
    <dbReference type="NCBI Taxonomy" id="1198114"/>
    <lineage>
        <taxon>Bacteria</taxon>
        <taxon>Pseudomonadati</taxon>
        <taxon>Acidobacteriota</taxon>
        <taxon>Terriglobia</taxon>
        <taxon>Terriglobales</taxon>
        <taxon>Acidobacteriaceae</taxon>
        <taxon>Granulicella</taxon>
    </lineage>
</organism>
<dbReference type="KEGG" id="acm:AciX9_3859"/>
<dbReference type="GO" id="GO:0016020">
    <property type="term" value="C:membrane"/>
    <property type="evidence" value="ECO:0007669"/>
    <property type="project" value="TreeGrafter"/>
</dbReference>
<name>E8X6J2_GRATM</name>
<dbReference type="PANTHER" id="PTHR23028:SF53">
    <property type="entry name" value="ACYL_TRANSF_3 DOMAIN-CONTAINING PROTEIN"/>
    <property type="match status" value="1"/>
</dbReference>
<reference evidence="4" key="1">
    <citation type="submission" date="2011-01" db="EMBL/GenBank/DDBJ databases">
        <title>Complete sequence of plasmid2 of Acidobacterium sp. MP5ACTX9.</title>
        <authorList>
            <consortium name="US DOE Joint Genome Institute"/>
            <person name="Lucas S."/>
            <person name="Copeland A."/>
            <person name="Lapidus A."/>
            <person name="Cheng J.-F."/>
            <person name="Goodwin L."/>
            <person name="Pitluck S."/>
            <person name="Teshima H."/>
            <person name="Detter J.C."/>
            <person name="Han C."/>
            <person name="Tapia R."/>
            <person name="Land M."/>
            <person name="Hauser L."/>
            <person name="Kyrpides N."/>
            <person name="Ivanova N."/>
            <person name="Ovchinnikova G."/>
            <person name="Pagani I."/>
            <person name="Rawat S.R."/>
            <person name="Mannisto M."/>
            <person name="Haggblom M.M."/>
            <person name="Woyke T."/>
        </authorList>
    </citation>
    <scope>NUCLEOTIDE SEQUENCE [LARGE SCALE GENOMIC DNA]</scope>
    <source>
        <strain evidence="4">MP5ACTX9</strain>
        <plasmid evidence="4">Plasmid pACIX902</plasmid>
    </source>
</reference>
<dbReference type="AlphaFoldDB" id="E8X6J2"/>
<proteinExistence type="predicted"/>
<dbReference type="HOGENOM" id="CLU_005679_0_1_0"/>
<gene>
    <name evidence="3" type="ordered locus">AciX9_3859</name>
</gene>
<feature type="transmembrane region" description="Helical" evidence="1">
    <location>
        <begin position="188"/>
        <end position="207"/>
    </location>
</feature>
<dbReference type="Proteomes" id="UP000000343">
    <property type="component" value="Plasmid pACIX902"/>
</dbReference>
<feature type="transmembrane region" description="Helical" evidence="1">
    <location>
        <begin position="86"/>
        <end position="105"/>
    </location>
</feature>
<feature type="transmembrane region" description="Helical" evidence="1">
    <location>
        <begin position="236"/>
        <end position="254"/>
    </location>
</feature>
<feature type="domain" description="Acyltransferase 3" evidence="2">
    <location>
        <begin position="11"/>
        <end position="312"/>
    </location>
</feature>
<keyword evidence="3" id="KW-0012">Acyltransferase</keyword>
<protein>
    <submittedName>
        <fullName evidence="3">Acyltransferase 3</fullName>
    </submittedName>
</protein>
<keyword evidence="4" id="KW-1185">Reference proteome</keyword>
<dbReference type="InterPro" id="IPR050879">
    <property type="entry name" value="Acyltransferase_3"/>
</dbReference>
<feature type="transmembrane region" description="Helical" evidence="1">
    <location>
        <begin position="12"/>
        <end position="28"/>
    </location>
</feature>
<dbReference type="GO" id="GO:0000271">
    <property type="term" value="P:polysaccharide biosynthetic process"/>
    <property type="evidence" value="ECO:0007669"/>
    <property type="project" value="TreeGrafter"/>
</dbReference>
<feature type="transmembrane region" description="Helical" evidence="1">
    <location>
        <begin position="292"/>
        <end position="313"/>
    </location>
</feature>
<geneLocation type="plasmid" evidence="3 4">
    <name>pACIX902</name>
</geneLocation>
<dbReference type="OrthoDB" id="9796461at2"/>
<dbReference type="EMBL" id="CP002482">
    <property type="protein sequence ID" value="ADW71142.1"/>
    <property type="molecule type" value="Genomic_DNA"/>
</dbReference>
<dbReference type="GO" id="GO:0016747">
    <property type="term" value="F:acyltransferase activity, transferring groups other than amino-acyl groups"/>
    <property type="evidence" value="ECO:0007669"/>
    <property type="project" value="InterPro"/>
</dbReference>
<evidence type="ECO:0000259" key="2">
    <source>
        <dbReference type="Pfam" id="PF01757"/>
    </source>
</evidence>
<keyword evidence="1" id="KW-0812">Transmembrane</keyword>
<keyword evidence="1" id="KW-0472">Membrane</keyword>
<keyword evidence="3" id="KW-0808">Transferase</keyword>
<feature type="transmembrane region" description="Helical" evidence="1">
    <location>
        <begin position="138"/>
        <end position="159"/>
    </location>
</feature>
<dbReference type="PANTHER" id="PTHR23028">
    <property type="entry name" value="ACETYLTRANSFERASE"/>
    <property type="match status" value="1"/>
</dbReference>
<feature type="transmembrane region" description="Helical" evidence="1">
    <location>
        <begin position="166"/>
        <end position="182"/>
    </location>
</feature>
<evidence type="ECO:0000256" key="1">
    <source>
        <dbReference type="SAM" id="Phobius"/>
    </source>
</evidence>